<gene>
    <name evidence="2" type="ORF">P8V03_16145</name>
</gene>
<dbReference type="Gene3D" id="1.10.3210.10">
    <property type="entry name" value="Hypothetical protein af1432"/>
    <property type="match status" value="1"/>
</dbReference>
<evidence type="ECO:0000259" key="1">
    <source>
        <dbReference type="PROSITE" id="PS51831"/>
    </source>
</evidence>
<evidence type="ECO:0000313" key="2">
    <source>
        <dbReference type="EMBL" id="MDW8802680.1"/>
    </source>
</evidence>
<comment type="caution">
    <text evidence="2">The sequence shown here is derived from an EMBL/GenBank/DDBJ whole genome shotgun (WGS) entry which is preliminary data.</text>
</comment>
<accession>A0ABU4JWY7</accession>
<dbReference type="Proteomes" id="UP001281656">
    <property type="component" value="Unassembled WGS sequence"/>
</dbReference>
<dbReference type="CDD" id="cd00077">
    <property type="entry name" value="HDc"/>
    <property type="match status" value="1"/>
</dbReference>
<dbReference type="PROSITE" id="PS51831">
    <property type="entry name" value="HD"/>
    <property type="match status" value="1"/>
</dbReference>
<dbReference type="NCBIfam" id="NF045665">
    <property type="entry name" value="NTPtran_DVU1551"/>
    <property type="match status" value="1"/>
</dbReference>
<dbReference type="CDD" id="cd04182">
    <property type="entry name" value="GT_2_like_f"/>
    <property type="match status" value="1"/>
</dbReference>
<dbReference type="Gene3D" id="3.90.550.10">
    <property type="entry name" value="Spore Coat Polysaccharide Biosynthesis Protein SpsA, Chain A"/>
    <property type="match status" value="1"/>
</dbReference>
<dbReference type="EMBL" id="JARUJP010000025">
    <property type="protein sequence ID" value="MDW8802680.1"/>
    <property type="molecule type" value="Genomic_DNA"/>
</dbReference>
<feature type="domain" description="HD" evidence="1">
    <location>
        <begin position="223"/>
        <end position="318"/>
    </location>
</feature>
<evidence type="ECO:0000313" key="3">
    <source>
        <dbReference type="Proteomes" id="UP001281656"/>
    </source>
</evidence>
<keyword evidence="2" id="KW-0808">Transferase</keyword>
<dbReference type="GO" id="GO:0016740">
    <property type="term" value="F:transferase activity"/>
    <property type="evidence" value="ECO:0007669"/>
    <property type="project" value="UniProtKB-KW"/>
</dbReference>
<dbReference type="SMART" id="SM00471">
    <property type="entry name" value="HDc"/>
    <property type="match status" value="1"/>
</dbReference>
<dbReference type="InterPro" id="IPR003607">
    <property type="entry name" value="HD/PDEase_dom"/>
</dbReference>
<name>A0ABU4JWY7_9CLOT</name>
<dbReference type="PANTHER" id="PTHR43777">
    <property type="entry name" value="MOLYBDENUM COFACTOR CYTIDYLYLTRANSFERASE"/>
    <property type="match status" value="1"/>
</dbReference>
<dbReference type="Pfam" id="PF12804">
    <property type="entry name" value="NTP_transf_3"/>
    <property type="match status" value="1"/>
</dbReference>
<dbReference type="Pfam" id="PF01966">
    <property type="entry name" value="HD"/>
    <property type="match status" value="1"/>
</dbReference>
<keyword evidence="3" id="KW-1185">Reference proteome</keyword>
<protein>
    <submittedName>
        <fullName evidence="2">NTP transferase domain-containing protein</fullName>
    </submittedName>
</protein>
<dbReference type="SUPFAM" id="SSF53448">
    <property type="entry name" value="Nucleotide-diphospho-sugar transferases"/>
    <property type="match status" value="1"/>
</dbReference>
<proteinExistence type="predicted"/>
<dbReference type="SUPFAM" id="SSF109604">
    <property type="entry name" value="HD-domain/PDEase-like"/>
    <property type="match status" value="1"/>
</dbReference>
<reference evidence="2 3" key="1">
    <citation type="submission" date="2023-04" db="EMBL/GenBank/DDBJ databases">
        <title>Clostridium tannerae sp. nov., isolated from the fecal material of an alpaca.</title>
        <authorList>
            <person name="Miller S."/>
            <person name="Hendry M."/>
            <person name="King J."/>
            <person name="Sankaranarayanan K."/>
            <person name="Lawson P.A."/>
        </authorList>
    </citation>
    <scope>NUCLEOTIDE SEQUENCE [LARGE SCALE GENOMIC DNA]</scope>
    <source>
        <strain evidence="2 3">A1-XYC3</strain>
    </source>
</reference>
<dbReference type="InterPro" id="IPR025877">
    <property type="entry name" value="MobA-like_NTP_Trfase"/>
</dbReference>
<sequence>MKDSCKYSAIILSAGLSSRMNGFKPLLKFGGVTAVEMIIRTFISAGIEDILVIVGHRAEEIVNVLKKESVRCILNEKYKEGMSSSVLKALSEIDKDSKGFFLIPVDIPLIKIKTLELLKEEFLKGEKGIIYPQFKGKKGHPPLISTKYKNNIIKNISSGGLREVLSLYEKDSSTIEVIDNGILLDMDTLEDYNNLLNYFTFYDTPNEEECSAILRKYSVPEKIVSHGEAVAATAVNIAQTLNRKGKNLNINKIRAAALLHDIVRQEKNHAEAAGKIMRSLGYREIGDIIEVHMDISVNEKEEITEKEIVYLADKLNMDSESSSLKERFNKAFKKYCRDTEIIKRIEQRLKNAEKIAEKINCIEEIISYE</sequence>
<dbReference type="RefSeq" id="WP_261673289.1">
    <property type="nucleotide sequence ID" value="NZ_JARUJP010000025.1"/>
</dbReference>
<dbReference type="InterPro" id="IPR054703">
    <property type="entry name" value="Mop-rel"/>
</dbReference>
<organism evidence="2 3">
    <name type="scientific">Clostridium tanneri</name>
    <dbReference type="NCBI Taxonomy" id="3037988"/>
    <lineage>
        <taxon>Bacteria</taxon>
        <taxon>Bacillati</taxon>
        <taxon>Bacillota</taxon>
        <taxon>Clostridia</taxon>
        <taxon>Eubacteriales</taxon>
        <taxon>Clostridiaceae</taxon>
        <taxon>Clostridium</taxon>
    </lineage>
</organism>
<dbReference type="InterPro" id="IPR029044">
    <property type="entry name" value="Nucleotide-diphossugar_trans"/>
</dbReference>
<dbReference type="InterPro" id="IPR006674">
    <property type="entry name" value="HD_domain"/>
</dbReference>
<dbReference type="PANTHER" id="PTHR43777:SF1">
    <property type="entry name" value="MOLYBDENUM COFACTOR CYTIDYLYLTRANSFERASE"/>
    <property type="match status" value="1"/>
</dbReference>